<feature type="transmembrane region" description="Helical" evidence="1">
    <location>
        <begin position="147"/>
        <end position="165"/>
    </location>
</feature>
<evidence type="ECO:0000256" key="1">
    <source>
        <dbReference type="SAM" id="Phobius"/>
    </source>
</evidence>
<feature type="transmembrane region" description="Helical" evidence="1">
    <location>
        <begin position="20"/>
        <end position="40"/>
    </location>
</feature>
<feature type="transmembrane region" description="Helical" evidence="1">
    <location>
        <begin position="121"/>
        <end position="141"/>
    </location>
</feature>
<comment type="caution">
    <text evidence="2">The sequence shown here is derived from an EMBL/GenBank/DDBJ whole genome shotgun (WGS) entry which is preliminary data.</text>
</comment>
<gene>
    <name evidence="2" type="ORF">C7448_101773</name>
</gene>
<sequence>MNYFLKKMLLINDDGAKVLVYLIGLFISLIFLFSSFYFVFKVHEGENIKEKALYILLYLILQYFFNFFLKILDILRYIEAHNIKKEILYQKKIGKFICEWEYTYEEWEVFKEKHSIGEKKYLFYKIKVYGFITLICLILLFTFEPRVSTAFISIIVFLVIFFSTGKDYDSAYWEKALKKNNATLIFSKAGIVVSGIHVMPFNSSKNKLIDLRYDENNSSLIFDFSTLIKGTSGGIDDISSPDTVINSSMTFPVPERYKSDVDKLKYRINIFTPFRVKNY</sequence>
<dbReference type="RefSeq" id="WP_115900010.1">
    <property type="nucleotide sequence ID" value="NZ_QUNS01000001.1"/>
</dbReference>
<name>A0A3E0IDA6_9FLAO</name>
<feature type="transmembrane region" description="Helical" evidence="1">
    <location>
        <begin position="52"/>
        <end position="69"/>
    </location>
</feature>
<dbReference type="EMBL" id="QUNS01000001">
    <property type="protein sequence ID" value="REH56730.1"/>
    <property type="molecule type" value="Genomic_DNA"/>
</dbReference>
<keyword evidence="1" id="KW-0812">Transmembrane</keyword>
<keyword evidence="1" id="KW-1133">Transmembrane helix</keyword>
<reference evidence="2 3" key="1">
    <citation type="submission" date="2018-08" db="EMBL/GenBank/DDBJ databases">
        <title>Genomic Encyclopedia of Type Strains, Phase IV (KMG-IV): sequencing the most valuable type-strain genomes for metagenomic binning, comparative biology and taxonomic classification.</title>
        <authorList>
            <person name="Goeker M."/>
        </authorList>
    </citation>
    <scope>NUCLEOTIDE SEQUENCE [LARGE SCALE GENOMIC DNA]</scope>
    <source>
        <strain evidence="2 3">DSM 18841</strain>
    </source>
</reference>
<organism evidence="2 3">
    <name type="scientific">Tenacibaculum gallaicum</name>
    <dbReference type="NCBI Taxonomy" id="561505"/>
    <lineage>
        <taxon>Bacteria</taxon>
        <taxon>Pseudomonadati</taxon>
        <taxon>Bacteroidota</taxon>
        <taxon>Flavobacteriia</taxon>
        <taxon>Flavobacteriales</taxon>
        <taxon>Flavobacteriaceae</taxon>
        <taxon>Tenacibaculum</taxon>
    </lineage>
</organism>
<dbReference type="Proteomes" id="UP000256884">
    <property type="component" value="Unassembled WGS sequence"/>
</dbReference>
<dbReference type="OrthoDB" id="10017286at2"/>
<proteinExistence type="predicted"/>
<keyword evidence="3" id="KW-1185">Reference proteome</keyword>
<keyword evidence="1" id="KW-0472">Membrane</keyword>
<evidence type="ECO:0000313" key="3">
    <source>
        <dbReference type="Proteomes" id="UP000256884"/>
    </source>
</evidence>
<protein>
    <submittedName>
        <fullName evidence="2">Uncharacterized protein</fullName>
    </submittedName>
</protein>
<dbReference type="AlphaFoldDB" id="A0A3E0IDA6"/>
<accession>A0A3E0IDA6</accession>
<evidence type="ECO:0000313" key="2">
    <source>
        <dbReference type="EMBL" id="REH56730.1"/>
    </source>
</evidence>